<keyword evidence="5" id="KW-1185">Reference proteome</keyword>
<dbReference type="AlphaFoldDB" id="A0A1I2T505"/>
<name>A0A1I2T505_9GAMM</name>
<dbReference type="Pfam" id="PF00586">
    <property type="entry name" value="AIRS"/>
    <property type="match status" value="1"/>
</dbReference>
<dbReference type="InterPro" id="IPR016188">
    <property type="entry name" value="PurM-like_N"/>
</dbReference>
<dbReference type="InterPro" id="IPR036921">
    <property type="entry name" value="PurM-like_N_sf"/>
</dbReference>
<feature type="domain" description="PurM-like C-terminal" evidence="3">
    <location>
        <begin position="179"/>
        <end position="331"/>
    </location>
</feature>
<dbReference type="OrthoDB" id="9801934at2"/>
<organism evidence="4 5">
    <name type="scientific">Neptunomonas qingdaonensis</name>
    <dbReference type="NCBI Taxonomy" id="1045558"/>
    <lineage>
        <taxon>Bacteria</taxon>
        <taxon>Pseudomonadati</taxon>
        <taxon>Pseudomonadota</taxon>
        <taxon>Gammaproteobacteria</taxon>
        <taxon>Oceanospirillales</taxon>
        <taxon>Oceanospirillaceae</taxon>
        <taxon>Neptunomonas</taxon>
    </lineage>
</organism>
<dbReference type="GO" id="GO:0051604">
    <property type="term" value="P:protein maturation"/>
    <property type="evidence" value="ECO:0007669"/>
    <property type="project" value="TreeGrafter"/>
</dbReference>
<evidence type="ECO:0000259" key="3">
    <source>
        <dbReference type="Pfam" id="PF02769"/>
    </source>
</evidence>
<dbReference type="Gene3D" id="3.90.650.10">
    <property type="entry name" value="PurM-like C-terminal domain"/>
    <property type="match status" value="1"/>
</dbReference>
<reference evidence="5" key="1">
    <citation type="submission" date="2016-10" db="EMBL/GenBank/DDBJ databases">
        <authorList>
            <person name="Varghese N."/>
            <person name="Submissions S."/>
        </authorList>
    </citation>
    <scope>NUCLEOTIDE SEQUENCE [LARGE SCALE GENOMIC DNA]</scope>
    <source>
        <strain evidence="5">CGMCC 1.10971</strain>
    </source>
</reference>
<evidence type="ECO:0000313" key="5">
    <source>
        <dbReference type="Proteomes" id="UP000198623"/>
    </source>
</evidence>
<dbReference type="InterPro" id="IPR011854">
    <property type="entry name" value="HypE"/>
</dbReference>
<dbReference type="NCBIfam" id="TIGR02124">
    <property type="entry name" value="hypE"/>
    <property type="match status" value="1"/>
</dbReference>
<dbReference type="Gene3D" id="3.30.1330.10">
    <property type="entry name" value="PurM-like, N-terminal domain"/>
    <property type="match status" value="1"/>
</dbReference>
<sequence length="352" mass="37336">MTKNQIEINPECPLPFSANERVTLGHGSGGQLSHQLLTELIYPYFDNPILATGHDSALLSIGNQRLAFTTDSFVVSPLFFPGGDIGKLAIYGTVNDLAMSGAKPLYLSCSLILEEGLPMNTLSTVLASMSHTAEESGIKLVTGDTKVVEKGKGDGIYINTSGIGVVAHDICIAPQQIEKGDLIILSGDIGRHGMAVMAMREGLTFDNPLNSDCAALSDPIQSLLNEGIVIHCLRDLTRGGLATALVELSESAEKTFLVEETAIPVSDAVTGACEMLGLDPCYVANEGRFIAFIPAAQAEAALTLLRNHSVSATSCIIGSVDEGNKSQVVYKTTMGSERLMQRLPGEQLPRIC</sequence>
<gene>
    <name evidence="4" type="ORF">SAMN05216175_10990</name>
</gene>
<dbReference type="SUPFAM" id="SSF55326">
    <property type="entry name" value="PurM N-terminal domain-like"/>
    <property type="match status" value="1"/>
</dbReference>
<dbReference type="Proteomes" id="UP000198623">
    <property type="component" value="Unassembled WGS sequence"/>
</dbReference>
<dbReference type="SUPFAM" id="SSF56042">
    <property type="entry name" value="PurM C-terminal domain-like"/>
    <property type="match status" value="1"/>
</dbReference>
<dbReference type="EMBL" id="FOOU01000009">
    <property type="protein sequence ID" value="SFG60052.1"/>
    <property type="molecule type" value="Genomic_DNA"/>
</dbReference>
<dbReference type="PANTHER" id="PTHR30303:SF0">
    <property type="entry name" value="CARBAMOYL DEHYDRATASE HYPE"/>
    <property type="match status" value="1"/>
</dbReference>
<dbReference type="PIRSF" id="PIRSF005644">
    <property type="entry name" value="Hdrgns_mtr_HypE"/>
    <property type="match status" value="1"/>
</dbReference>
<dbReference type="InterPro" id="IPR036676">
    <property type="entry name" value="PurM-like_C_sf"/>
</dbReference>
<evidence type="ECO:0000259" key="2">
    <source>
        <dbReference type="Pfam" id="PF00586"/>
    </source>
</evidence>
<evidence type="ECO:0000256" key="1">
    <source>
        <dbReference type="ARBA" id="ARBA00006243"/>
    </source>
</evidence>
<proteinExistence type="inferred from homology"/>
<dbReference type="STRING" id="1045558.SAMN05216175_10990"/>
<accession>A0A1I2T505</accession>
<dbReference type="InterPro" id="IPR010918">
    <property type="entry name" value="PurM-like_C_dom"/>
</dbReference>
<dbReference type="RefSeq" id="WP_090728633.1">
    <property type="nucleotide sequence ID" value="NZ_FOOU01000009.1"/>
</dbReference>
<feature type="domain" description="PurM-like N-terminal" evidence="2">
    <location>
        <begin position="53"/>
        <end position="166"/>
    </location>
</feature>
<evidence type="ECO:0000313" key="4">
    <source>
        <dbReference type="EMBL" id="SFG60052.1"/>
    </source>
</evidence>
<dbReference type="PANTHER" id="PTHR30303">
    <property type="entry name" value="HYDROGENASE ISOENZYMES FORMATION PROTEIN HYPE"/>
    <property type="match status" value="1"/>
</dbReference>
<protein>
    <submittedName>
        <fullName evidence="4">Hydrogenase expression/formation protein HypE</fullName>
    </submittedName>
</protein>
<dbReference type="CDD" id="cd02197">
    <property type="entry name" value="HypE"/>
    <property type="match status" value="1"/>
</dbReference>
<dbReference type="Pfam" id="PF02769">
    <property type="entry name" value="AIRS_C"/>
    <property type="match status" value="1"/>
</dbReference>
<comment type="similarity">
    <text evidence="1">Belongs to the HypE family.</text>
</comment>